<keyword evidence="4" id="KW-0408">Iron</keyword>
<dbReference type="PANTHER" id="PTHR43409:SF4">
    <property type="entry name" value="RADICAL SAM SUPERFAMILY PROTEIN"/>
    <property type="match status" value="1"/>
</dbReference>
<dbReference type="CDD" id="cd01335">
    <property type="entry name" value="Radical_SAM"/>
    <property type="match status" value="1"/>
</dbReference>
<evidence type="ECO:0000259" key="6">
    <source>
        <dbReference type="PROSITE" id="PS51918"/>
    </source>
</evidence>
<evidence type="ECO:0000256" key="5">
    <source>
        <dbReference type="ARBA" id="ARBA00023014"/>
    </source>
</evidence>
<feature type="domain" description="Radical SAM core" evidence="6">
    <location>
        <begin position="9"/>
        <end position="239"/>
    </location>
</feature>
<dbReference type="InterPro" id="IPR006638">
    <property type="entry name" value="Elp3/MiaA/NifB-like_rSAM"/>
</dbReference>
<dbReference type="InterPro" id="IPR058240">
    <property type="entry name" value="rSAM_sf"/>
</dbReference>
<evidence type="ECO:0000256" key="3">
    <source>
        <dbReference type="ARBA" id="ARBA00022723"/>
    </source>
</evidence>
<keyword evidence="5" id="KW-0411">Iron-sulfur</keyword>
<dbReference type="InterPro" id="IPR013785">
    <property type="entry name" value="Aldolase_TIM"/>
</dbReference>
<dbReference type="GO" id="GO:0003824">
    <property type="term" value="F:catalytic activity"/>
    <property type="evidence" value="ECO:0007669"/>
    <property type="project" value="InterPro"/>
</dbReference>
<dbReference type="Proteomes" id="UP000199073">
    <property type="component" value="Unassembled WGS sequence"/>
</dbReference>
<dbReference type="GO" id="GO:0051536">
    <property type="term" value="F:iron-sulfur cluster binding"/>
    <property type="evidence" value="ECO:0007669"/>
    <property type="project" value="UniProtKB-KW"/>
</dbReference>
<evidence type="ECO:0000313" key="7">
    <source>
        <dbReference type="EMBL" id="SDO63686.1"/>
    </source>
</evidence>
<evidence type="ECO:0000256" key="1">
    <source>
        <dbReference type="ARBA" id="ARBA00001966"/>
    </source>
</evidence>
<sequence length="289" mass="31442">MNYQGNIFRPPSEAYSILLQVTTGCSHNKCSFCSMYKGSRFTIKDDATIMADIDFAAAHCRGQDRLFLCDGDALIIPQKRLVGILQAVKTKLPWVTRVGTYANTKSIRMKSPEQLRELRENGLGIAYMGLESGDDQTLGAINKGADSGRMIETGRKIRDAGIKLSITVLLGIAGVERSAVHALETGRVLSAIDPEYVGALSLMLTDGSPLYEAAQNGTFTLPSPTGVLEELGIMFAATELSNGYFHANHASNYLPIKALLPRDKEKTLKLIDKALSGKLSLKPEYLRGL</sequence>
<dbReference type="Gene3D" id="3.20.20.70">
    <property type="entry name" value="Aldolase class I"/>
    <property type="match status" value="1"/>
</dbReference>
<dbReference type="PANTHER" id="PTHR43409">
    <property type="entry name" value="ANAEROBIC MAGNESIUM-PROTOPORPHYRIN IX MONOMETHYL ESTER CYCLASE-RELATED"/>
    <property type="match status" value="1"/>
</dbReference>
<keyword evidence="3" id="KW-0479">Metal-binding</keyword>
<keyword evidence="8" id="KW-1185">Reference proteome</keyword>
<protein>
    <submittedName>
        <fullName evidence="7">Fe-S oxidoreductase</fullName>
    </submittedName>
</protein>
<dbReference type="SFLD" id="SFLDG01095">
    <property type="entry name" value="Uncharacterised_Radical_SAM_Su"/>
    <property type="match status" value="1"/>
</dbReference>
<dbReference type="OrthoDB" id="5470216at2"/>
<organism evidence="7 8">
    <name type="scientific">Desulforhopalus singaporensis</name>
    <dbReference type="NCBI Taxonomy" id="91360"/>
    <lineage>
        <taxon>Bacteria</taxon>
        <taxon>Pseudomonadati</taxon>
        <taxon>Thermodesulfobacteriota</taxon>
        <taxon>Desulfobulbia</taxon>
        <taxon>Desulfobulbales</taxon>
        <taxon>Desulfocapsaceae</taxon>
        <taxon>Desulforhopalus</taxon>
    </lineage>
</organism>
<evidence type="ECO:0000256" key="2">
    <source>
        <dbReference type="ARBA" id="ARBA00022691"/>
    </source>
</evidence>
<dbReference type="SUPFAM" id="SSF102114">
    <property type="entry name" value="Radical SAM enzymes"/>
    <property type="match status" value="1"/>
</dbReference>
<dbReference type="InterPro" id="IPR051198">
    <property type="entry name" value="BchE-like"/>
</dbReference>
<name>A0A1H0L6M0_9BACT</name>
<comment type="cofactor">
    <cofactor evidence="1">
        <name>[4Fe-4S] cluster</name>
        <dbReference type="ChEBI" id="CHEBI:49883"/>
    </cofactor>
</comment>
<keyword evidence="2" id="KW-0949">S-adenosyl-L-methionine</keyword>
<dbReference type="AlphaFoldDB" id="A0A1H0L6M0"/>
<dbReference type="SFLD" id="SFLDG01082">
    <property type="entry name" value="B12-binding_domain_containing"/>
    <property type="match status" value="1"/>
</dbReference>
<evidence type="ECO:0000256" key="4">
    <source>
        <dbReference type="ARBA" id="ARBA00023004"/>
    </source>
</evidence>
<dbReference type="PROSITE" id="PS51918">
    <property type="entry name" value="RADICAL_SAM"/>
    <property type="match status" value="1"/>
</dbReference>
<dbReference type="GO" id="GO:0046872">
    <property type="term" value="F:metal ion binding"/>
    <property type="evidence" value="ECO:0007669"/>
    <property type="project" value="UniProtKB-KW"/>
</dbReference>
<dbReference type="Pfam" id="PF04055">
    <property type="entry name" value="Radical_SAM"/>
    <property type="match status" value="1"/>
</dbReference>
<dbReference type="InterPro" id="IPR007197">
    <property type="entry name" value="rSAM"/>
</dbReference>
<proteinExistence type="predicted"/>
<reference evidence="7 8" key="1">
    <citation type="submission" date="2016-10" db="EMBL/GenBank/DDBJ databases">
        <authorList>
            <person name="de Groot N.N."/>
        </authorList>
    </citation>
    <scope>NUCLEOTIDE SEQUENCE [LARGE SCALE GENOMIC DNA]</scope>
    <source>
        <strain evidence="7 8">DSM 12130</strain>
    </source>
</reference>
<gene>
    <name evidence="7" type="ORF">SAMN05660330_00681</name>
</gene>
<dbReference type="SFLD" id="SFLDS00029">
    <property type="entry name" value="Radical_SAM"/>
    <property type="match status" value="1"/>
</dbReference>
<evidence type="ECO:0000313" key="8">
    <source>
        <dbReference type="Proteomes" id="UP000199073"/>
    </source>
</evidence>
<dbReference type="RefSeq" id="WP_092219800.1">
    <property type="nucleotide sequence ID" value="NZ_FNJI01000004.1"/>
</dbReference>
<dbReference type="EMBL" id="FNJI01000004">
    <property type="protein sequence ID" value="SDO63686.1"/>
    <property type="molecule type" value="Genomic_DNA"/>
</dbReference>
<dbReference type="SMART" id="SM00729">
    <property type="entry name" value="Elp3"/>
    <property type="match status" value="1"/>
</dbReference>
<accession>A0A1H0L6M0</accession>